<evidence type="ECO:0000313" key="3">
    <source>
        <dbReference type="Proteomes" id="UP000886723"/>
    </source>
</evidence>
<dbReference type="Gene3D" id="3.20.20.370">
    <property type="entry name" value="Glycoside hydrolase/deacetylase"/>
    <property type="match status" value="1"/>
</dbReference>
<reference evidence="2" key="2">
    <citation type="journal article" date="2021" name="PeerJ">
        <title>Extensive microbial diversity within the chicken gut microbiome revealed by metagenomics and culture.</title>
        <authorList>
            <person name="Gilroy R."/>
            <person name="Ravi A."/>
            <person name="Getino M."/>
            <person name="Pursley I."/>
            <person name="Horton D.L."/>
            <person name="Alikhan N.F."/>
            <person name="Baker D."/>
            <person name="Gharbi K."/>
            <person name="Hall N."/>
            <person name="Watson M."/>
            <person name="Adriaenssens E.M."/>
            <person name="Foster-Nyarko E."/>
            <person name="Jarju S."/>
            <person name="Secka A."/>
            <person name="Antonio M."/>
            <person name="Oren A."/>
            <person name="Chaudhuri R.R."/>
            <person name="La Ragione R."/>
            <person name="Hildebrand F."/>
            <person name="Pallen M.J."/>
        </authorList>
    </citation>
    <scope>NUCLEOTIDE SEQUENCE</scope>
    <source>
        <strain evidence="2">ChiBcec2-4451</strain>
    </source>
</reference>
<evidence type="ECO:0000313" key="2">
    <source>
        <dbReference type="EMBL" id="HIV14100.1"/>
    </source>
</evidence>
<name>A0A9D1NWF8_9FIRM</name>
<reference evidence="2" key="1">
    <citation type="submission" date="2020-10" db="EMBL/GenBank/DDBJ databases">
        <authorList>
            <person name="Gilroy R."/>
        </authorList>
    </citation>
    <scope>NUCLEOTIDE SEQUENCE</scope>
    <source>
        <strain evidence="2">ChiBcec2-4451</strain>
    </source>
</reference>
<evidence type="ECO:0000256" key="1">
    <source>
        <dbReference type="SAM" id="Coils"/>
    </source>
</evidence>
<dbReference type="AlphaFoldDB" id="A0A9D1NWF8"/>
<sequence>MSEEERRKRIERLKRERRRRRRRQAMMLRAGLLAAVVLIVVGAVVLVSSQVRSARQKKEEERLRQEQLIQAEEEKNQQRKDSIAQAEQMALGYDYDGAIELLKSLENYDKDAEIIAKIADLEAQKSTLVPVNMDEVTHIFYHSLVVDPERGFAGNDSTAAGFKQWMTTVSEFNKITQAMYDNGYVLVDLHDLVVETTDENGEVHFTTNQIMLPEGKKPFVLSLDDLCYYHSYDGRGIATKMVLDENGKPTCEYVQPDGTTVTGAYDCVPLLDQFLEEHPDAAYHGAKGTIALTGYDGILGYRTDIAYKTGENLTADQQAWLDAHPDFDWEQECAEAKKVADALKEDGWKFASHTWGHLRVGANTSLENIKADTEKFKAYVDPLIGGTDTIIFAHGEDIADWHDYSMDNEKFAYLKSQGYNFFCNVDSSQYFLQIRDNYVRQGRRNLDGYRLWNDVHGEKNRTSDLFDATQILDPARTDMPAL</sequence>
<dbReference type="PANTHER" id="PTHR34216:SF3">
    <property type="entry name" value="POLY-BETA-1,6-N-ACETYL-D-GLUCOSAMINE N-DEACETYLASE"/>
    <property type="match status" value="1"/>
</dbReference>
<dbReference type="Proteomes" id="UP000886723">
    <property type="component" value="Unassembled WGS sequence"/>
</dbReference>
<proteinExistence type="predicted"/>
<dbReference type="EMBL" id="DVON01000282">
    <property type="protein sequence ID" value="HIV14100.1"/>
    <property type="molecule type" value="Genomic_DNA"/>
</dbReference>
<dbReference type="PANTHER" id="PTHR34216">
    <property type="match status" value="1"/>
</dbReference>
<accession>A0A9D1NWF8</accession>
<dbReference type="GO" id="GO:0005975">
    <property type="term" value="P:carbohydrate metabolic process"/>
    <property type="evidence" value="ECO:0007669"/>
    <property type="project" value="InterPro"/>
</dbReference>
<dbReference type="InterPro" id="IPR051398">
    <property type="entry name" value="Polysacch_Deacetylase"/>
</dbReference>
<dbReference type="SUPFAM" id="SSF88713">
    <property type="entry name" value="Glycoside hydrolase/deacetylase"/>
    <property type="match status" value="1"/>
</dbReference>
<keyword evidence="1" id="KW-0175">Coiled coil</keyword>
<feature type="coiled-coil region" evidence="1">
    <location>
        <begin position="51"/>
        <end position="89"/>
    </location>
</feature>
<dbReference type="InterPro" id="IPR011330">
    <property type="entry name" value="Glyco_hydro/deAcase_b/a-brl"/>
</dbReference>
<organism evidence="2 3">
    <name type="scientific">Candidatus Pullilachnospira stercoravium</name>
    <dbReference type="NCBI Taxonomy" id="2840913"/>
    <lineage>
        <taxon>Bacteria</taxon>
        <taxon>Bacillati</taxon>
        <taxon>Bacillota</taxon>
        <taxon>Clostridia</taxon>
        <taxon>Lachnospirales</taxon>
        <taxon>Lachnospiraceae</taxon>
        <taxon>Lachnospiraceae incertae sedis</taxon>
        <taxon>Candidatus Pullilachnospira</taxon>
    </lineage>
</organism>
<gene>
    <name evidence="2" type="ORF">IAA63_13325</name>
</gene>
<protein>
    <submittedName>
        <fullName evidence="2">Polysaccharide deacetylase</fullName>
    </submittedName>
</protein>
<comment type="caution">
    <text evidence="2">The sequence shown here is derived from an EMBL/GenBank/DDBJ whole genome shotgun (WGS) entry which is preliminary data.</text>
</comment>